<dbReference type="InterPro" id="IPR013968">
    <property type="entry name" value="PKS_KR"/>
</dbReference>
<dbReference type="PROSITE" id="PS00606">
    <property type="entry name" value="KS3_1"/>
    <property type="match status" value="1"/>
</dbReference>
<dbReference type="Gene3D" id="3.90.180.10">
    <property type="entry name" value="Medium-chain alcohol dehydrogenases, catalytic domain"/>
    <property type="match status" value="1"/>
</dbReference>
<dbReference type="InterPro" id="IPR013154">
    <property type="entry name" value="ADH-like_N"/>
</dbReference>
<dbReference type="SUPFAM" id="SSF51735">
    <property type="entry name" value="NAD(P)-binding Rossmann-fold domains"/>
    <property type="match status" value="2"/>
</dbReference>
<dbReference type="Pfam" id="PF14765">
    <property type="entry name" value="PS-DH"/>
    <property type="match status" value="1"/>
</dbReference>
<keyword evidence="8" id="KW-0560">Oxidoreductase</keyword>
<dbReference type="CDD" id="cd05195">
    <property type="entry name" value="enoyl_red"/>
    <property type="match status" value="1"/>
</dbReference>
<dbReference type="InterPro" id="IPR020841">
    <property type="entry name" value="PKS_Beta-ketoAc_synthase_dom"/>
</dbReference>
<dbReference type="InterPro" id="IPR001917">
    <property type="entry name" value="Aminotrans_II_pyridoxalP_BS"/>
</dbReference>
<keyword evidence="9" id="KW-0511">Multifunctional enzyme</keyword>
<dbReference type="Gene3D" id="1.10.1200.10">
    <property type="entry name" value="ACP-like"/>
    <property type="match status" value="1"/>
</dbReference>
<dbReference type="InterPro" id="IPR015424">
    <property type="entry name" value="PyrdxlP-dep_Trfase"/>
</dbReference>
<comment type="cofactor">
    <cofactor evidence="1">
        <name>pyridoxal 5'-phosphate</name>
        <dbReference type="ChEBI" id="CHEBI:597326"/>
    </cofactor>
</comment>
<dbReference type="Pfam" id="PF00155">
    <property type="entry name" value="Aminotran_1_2"/>
    <property type="match status" value="1"/>
</dbReference>
<dbReference type="EMBL" id="MU863891">
    <property type="protein sequence ID" value="KAK4203182.1"/>
    <property type="molecule type" value="Genomic_DNA"/>
</dbReference>
<dbReference type="InterPro" id="IPR018201">
    <property type="entry name" value="Ketoacyl_synth_AS"/>
</dbReference>
<dbReference type="InterPro" id="IPR049900">
    <property type="entry name" value="PKS_mFAS_DH"/>
</dbReference>
<dbReference type="InterPro" id="IPR049552">
    <property type="entry name" value="PKS_DH_N"/>
</dbReference>
<keyword evidence="4" id="KW-0597">Phosphoprotein</keyword>
<dbReference type="Gene3D" id="3.90.1150.10">
    <property type="entry name" value="Aspartate Aminotransferase, domain 1"/>
    <property type="match status" value="1"/>
</dbReference>
<dbReference type="InterPro" id="IPR001227">
    <property type="entry name" value="Ac_transferase_dom_sf"/>
</dbReference>
<dbReference type="SMART" id="SM00827">
    <property type="entry name" value="PKS_AT"/>
    <property type="match status" value="1"/>
</dbReference>
<feature type="active site" description="Proton acceptor; for dehydratase activity" evidence="11">
    <location>
        <position position="1466"/>
    </location>
</feature>
<feature type="region of interest" description="C-terminal hotdog fold" evidence="11">
    <location>
        <begin position="1604"/>
        <end position="1755"/>
    </location>
</feature>
<dbReference type="GO" id="GO:0030170">
    <property type="term" value="F:pyridoxal phosphate binding"/>
    <property type="evidence" value="ECO:0007669"/>
    <property type="project" value="InterPro"/>
</dbReference>
<dbReference type="FunFam" id="3.40.50.720:FF:000209">
    <property type="entry name" value="Polyketide synthase Pks12"/>
    <property type="match status" value="1"/>
</dbReference>
<evidence type="ECO:0000256" key="6">
    <source>
        <dbReference type="ARBA" id="ARBA00022857"/>
    </source>
</evidence>
<dbReference type="Gene3D" id="3.10.129.110">
    <property type="entry name" value="Polyketide synthase dehydratase"/>
    <property type="match status" value="1"/>
</dbReference>
<feature type="domain" description="PKS/mFAS DH" evidence="15">
    <location>
        <begin position="1434"/>
        <end position="1755"/>
    </location>
</feature>
<dbReference type="Gene3D" id="3.40.47.10">
    <property type="match status" value="1"/>
</dbReference>
<feature type="active site" description="Proton donor; for dehydratase activity" evidence="11">
    <location>
        <position position="1665"/>
    </location>
</feature>
<keyword evidence="10" id="KW-0012">Acyltransferase</keyword>
<dbReference type="SUPFAM" id="SSF47336">
    <property type="entry name" value="ACP-like"/>
    <property type="match status" value="1"/>
</dbReference>
<dbReference type="Pfam" id="PF00698">
    <property type="entry name" value="Acyl_transf_1"/>
    <property type="match status" value="1"/>
</dbReference>
<dbReference type="InterPro" id="IPR057326">
    <property type="entry name" value="KR_dom"/>
</dbReference>
<dbReference type="Pfam" id="PF08240">
    <property type="entry name" value="ADH_N"/>
    <property type="match status" value="1"/>
</dbReference>
<dbReference type="SMART" id="SM00829">
    <property type="entry name" value="PKS_ER"/>
    <property type="match status" value="1"/>
</dbReference>
<dbReference type="CDD" id="cd00833">
    <property type="entry name" value="PKS"/>
    <property type="match status" value="1"/>
</dbReference>
<evidence type="ECO:0000256" key="7">
    <source>
        <dbReference type="ARBA" id="ARBA00022898"/>
    </source>
</evidence>
<dbReference type="InterPro" id="IPR016035">
    <property type="entry name" value="Acyl_Trfase/lysoPLipase"/>
</dbReference>
<dbReference type="InterPro" id="IPR020843">
    <property type="entry name" value="ER"/>
</dbReference>
<dbReference type="GO" id="GO:0016491">
    <property type="term" value="F:oxidoreductase activity"/>
    <property type="evidence" value="ECO:0007669"/>
    <property type="project" value="UniProtKB-KW"/>
</dbReference>
<evidence type="ECO:0000313" key="16">
    <source>
        <dbReference type="EMBL" id="KAK4203182.1"/>
    </source>
</evidence>
<comment type="similarity">
    <text evidence="2">Belongs to the class-II pyridoxal-phosphate-dependent aminotransferase family.</text>
</comment>
<dbReference type="SMART" id="SM00825">
    <property type="entry name" value="PKS_KS"/>
    <property type="match status" value="1"/>
</dbReference>
<dbReference type="SMART" id="SM00823">
    <property type="entry name" value="PKS_PP"/>
    <property type="match status" value="1"/>
</dbReference>
<sequence length="3054" mass="332672">MGDSRGLGSSAFFSPTGALATSIKGHRIQPEVTKSLPTFYRNLEEALDGKRASDSFYATLPTSPQDANTVDFCSGDVMSMARSVEHRAEFLGELESHPDFALGTTSTRLMGGNYSYIEKAEAEIAAFHRAETGLLMVSGFDANLAIWTTIPKPGDVILYDVSVHASTNDGIRQSMATDRIAFPHSDVDAFRDTLRDILATRPLVRQGKRSVLVAVESIYSMEGDLCPLQELLEAAQDVFQDHEGGIQFVVDEAHSVGFIGPGGRGLVCELELEKEIAVVMHTFSKSIGAAGGIILGNKSIRDTIVNFGRAIMFSTTPTFPFVAAITTGYKVLTRKQKDREHVQDMARLFFDLLTSHPLWSAAQSKGLLRVPLADGWEEREINTHLLAIFPRSKSFWWLYYHLLSAGFRTFPATYPAVPPGEGRLRVIIHAHNTEEQVRGFVNAIFAWVQEMMDIDAGKASEPVTKAAKQVYDWMRQEQEWPENRTNIESFYKPGSGIKNTLYSRGGYFMKGDPAAFDAPFFSITAKEAAAMDPQQRWLLETSYRALENAGIPLEKAAGTNTAVYASSTSEDYIMMIAKDPDHAPQMVSTATSPSIQSNRLSWYFDLRGPSIHVNTACSSSMITMDLACQTLRSGQSSMALVTSANSLLSPEWSLYMSNMNFLSPDSRCYSFDHRANGYARGEGVIVLVLKRLSDAIRDRDTIRAVIRGTGSNQDGHTPALPQPSQSAQETLIRQVYKSASLGFEATRYVEAHGTGTQIGDVTEATALGRVFRGSRSASEPLYLGSIKANIGHLEGGSGLASILKTIQILETGIIPPQASFEKLNPKIKAKFYHLAVPTKCIPWPSQGLRRISIDSFGFGGANSHIIIDDALHTIEALGVAGNHRILNSSDSRLLTNGSNGANGTNGMNGMNGANGVNGTNGVLNGLNGLNGHAEDHATSKPNKATPGYQLLTWSARDEAALKRMLHLYDGYIKAHMREAGGDANFLGDLAYTLAERRTLMTWRSFSVVDGTHKVASETLEISSLKCERAARENGVAFIFTGQGAQYANMGLELLPRYPVFQATLTEAQGIFKELGAEWSLLDELRDPERINKPEFSQPLCTALQVALVELLASFNVFPDVVVGHSSGEIAAAYAAGALSLRSACAVAYHRGRLAERVRVAAASTSQPGAMMSVNLAETEAESYLERHKALSLPGRVSVACINSPTNVTLSGDEATIDQLQAGLEKEGVFARKLKTGVAYHSPAMHQVAGEYLSSLGRRLEPRELQHNGGNPPLMVSTVTGHKVAAINLQDPQYWVDNLESPVRFADALQYVVHTAPKVDGLNKPITNYLEIGPHAALQRPVRDSLTHAGNSTARYGSVLWKQDSPTKTILQLVGRLFTSGHPTVSITAANQQDGPSPSAKPVVDGPEYPFDTTQTYWHEPRTSHDWRRRGGSPRSLLGSRASDWNPLQPRWRKMLTVEEVPWVADHVVVNTVVFPAVGSVIMAMEAVRQTVTAAGNSSGGGGPAIRGYLVKEATFVSPIVVTQGQTTEVMTQLRPLQQTYERSSTRFEVDIFSYGENYWRACNKHIIHVEFEQEPRGEVDGGREFQTLTESMARKHDNAKAKADVTIPSSDFYRWLQENGFQYGPTFSLTDQVRWDGDDTAVAEINVGSPVDSFQEGVVHPGILDSCLQVCPIVPSRGMSKNVPTSVPHKIKDAWIAATGWQNPSTNRVKVLTQAKLKPFAAGLDCEVAVLSEAGRLLCHIKKLEMSPVMARELGAEDNSARTLLHRIDWKPHLSSLRALQHTTDWEKVAAHMKKYVSWIERRLGETSSRDAAAAAPAPADLTTRLQALATRRPSWRLFTEIGQNLAGIIRGEPPQNEELELTSFSSSPLLQDYLDDAVVALCANPDLEAYLELLAHQKPNQKILEVGARRGLLTSYALSVFQGIEARTGGVAFSKYTYSDASTAAVDEARQRVSASKPEYQDRVDFLCLDANKDLTAQGSQPASYDVIFFAAGIITLRGAGAKEIGAVLQNIRRVLVPGGQLVLLDEISSPDRFEIGFGFGVTADWWRGGGQEDDDGRTITGPQQWDAVLKDNGFSGTDLVIRDYQSDEAHLSSLVVSTSEVAAQKPGLPQALAAGNSTRVFIVVLDDDDFQKSLAQSVLQSSSSASSWNSNSSRVLTLSEMAEENKLESGDIVICLADVYRPFLHPMGQTTLNTVRSWVQQSTNLFWVTAYSDERDDKPTNAESSSSAAAAYAGIKDGLLRVLRSEFSLNRIVSLTVGDSRARGDVAACGKYVSTVFESAFGGGLHGGADDEYVVRDDGVLYTGRLVDDVATNKDLSSSIVPEAITEPWLPGPPLTLAIQTRGQLETLQFREDLAYNEELGPTDVEIEARVWGVGFRDVFLALGRLDEDDFGADVAGVVTRVGAEVRSVKPGDRVCMQTTDGMKTYPRAHEWTTAKIADSVSFEDACAVIIPGMTALQGLIEVARLQKGEKVLIHSASGGTGQVALQIAQMVGAEVFATVGYDHKKQLLMDQYGVPADHIFYSRDTSFARGVMRVTDGYGVDVVLNSLAGESLRASWDCIAPYGRMIEIGKADINANASLPMACFAKNCLYAGVDLHHIVKDMKKKDLAHKLLRKTMDLARDGSVRAPRPLHAYPVDKVEDAFRYLASGKNTGRIVISIDPLTIVQKHLIKRRTWTFDGKATYLVAGGLGGIGRSILKWMVARGAKHLLVPSRSGAAASVAASEVVRELSDQGIVVSTPKCDVSSEDSLSQMLQESAATLPPIRGCIVATMVLNDCMFENMTLPQWEQTSRSKVEASWNLHNLLPDLDFLIMLSSVSGVIGNPGQSNYAAGCTFQDALARLRNSQRGQKAVSIDLGVMRSIGVVAETERLQQHFQSSKGFVPIEEAEFLSLLDICCDPSYQPGPDQCQMVMGLETPASLLARSLEPPEFLQRRLFARFSQLPGQAAGINSGSNSDDAARLFRQAESAAERAQVVVEALSKRLARTLSIKLEDVDTHQALHAYGVDSLIAVELRSWLGKEFAADVPVFEIVSGKTIEAVGELVATTSRIEKRA</sequence>
<dbReference type="Gene3D" id="3.40.50.150">
    <property type="entry name" value="Vaccinia Virus protein VP39"/>
    <property type="match status" value="1"/>
</dbReference>
<dbReference type="Pfam" id="PF08242">
    <property type="entry name" value="Methyltransf_12"/>
    <property type="match status" value="1"/>
</dbReference>
<dbReference type="InterPro" id="IPR029063">
    <property type="entry name" value="SAM-dependent_MTases_sf"/>
</dbReference>
<dbReference type="PROSITE" id="PS52019">
    <property type="entry name" value="PKS_MFAS_DH"/>
    <property type="match status" value="1"/>
</dbReference>
<dbReference type="SUPFAM" id="SSF53901">
    <property type="entry name" value="Thiolase-like"/>
    <property type="match status" value="1"/>
</dbReference>
<evidence type="ECO:0000256" key="1">
    <source>
        <dbReference type="ARBA" id="ARBA00001933"/>
    </source>
</evidence>
<dbReference type="SUPFAM" id="SSF53335">
    <property type="entry name" value="S-adenosyl-L-methionine-dependent methyltransferases"/>
    <property type="match status" value="1"/>
</dbReference>
<dbReference type="InterPro" id="IPR014030">
    <property type="entry name" value="Ketoacyl_synth_N"/>
</dbReference>
<evidence type="ECO:0000256" key="3">
    <source>
        <dbReference type="ARBA" id="ARBA00022450"/>
    </source>
</evidence>
<dbReference type="Gene3D" id="3.40.50.720">
    <property type="entry name" value="NAD(P)-binding Rossmann-like Domain"/>
    <property type="match status" value="1"/>
</dbReference>
<keyword evidence="6" id="KW-0521">NADP</keyword>
<name>A0AAN7AYH9_9PEZI</name>
<evidence type="ECO:0000256" key="10">
    <source>
        <dbReference type="ARBA" id="ARBA00023315"/>
    </source>
</evidence>
<evidence type="ECO:0000256" key="12">
    <source>
        <dbReference type="SAM" id="MobiDB-lite"/>
    </source>
</evidence>
<evidence type="ECO:0000256" key="4">
    <source>
        <dbReference type="ARBA" id="ARBA00022553"/>
    </source>
</evidence>
<evidence type="ECO:0000259" key="15">
    <source>
        <dbReference type="PROSITE" id="PS52019"/>
    </source>
</evidence>
<evidence type="ECO:0000256" key="8">
    <source>
        <dbReference type="ARBA" id="ARBA00023002"/>
    </source>
</evidence>
<feature type="region of interest" description="Disordered" evidence="12">
    <location>
        <begin position="1421"/>
        <end position="1441"/>
    </location>
</feature>
<reference evidence="16" key="2">
    <citation type="submission" date="2023-05" db="EMBL/GenBank/DDBJ databases">
        <authorList>
            <consortium name="Lawrence Berkeley National Laboratory"/>
            <person name="Steindorff A."/>
            <person name="Hensen N."/>
            <person name="Bonometti L."/>
            <person name="Westerberg I."/>
            <person name="Brannstrom I.O."/>
            <person name="Guillou S."/>
            <person name="Cros-Aarteil S."/>
            <person name="Calhoun S."/>
            <person name="Haridas S."/>
            <person name="Kuo A."/>
            <person name="Mondo S."/>
            <person name="Pangilinan J."/>
            <person name="Riley R."/>
            <person name="Labutti K."/>
            <person name="Andreopoulos B."/>
            <person name="Lipzen A."/>
            <person name="Chen C."/>
            <person name="Yanf M."/>
            <person name="Daum C."/>
            <person name="Ng V."/>
            <person name="Clum A."/>
            <person name="Ohm R."/>
            <person name="Martin F."/>
            <person name="Silar P."/>
            <person name="Natvig D."/>
            <person name="Lalanne C."/>
            <person name="Gautier V."/>
            <person name="Ament-Velasquez S.L."/>
            <person name="Kruys A."/>
            <person name="Hutchinson M.I."/>
            <person name="Powell A.J."/>
            <person name="Barry K."/>
            <person name="Miller A.N."/>
            <person name="Grigoriev I.V."/>
            <person name="Debuchy R."/>
            <person name="Gladieux P."/>
            <person name="Thoren M.H."/>
            <person name="Johannesson H."/>
        </authorList>
    </citation>
    <scope>NUCLEOTIDE SEQUENCE</scope>
    <source>
        <strain evidence="16">CBS 315.58</strain>
    </source>
</reference>
<dbReference type="GO" id="GO:1901336">
    <property type="term" value="P:lactone biosynthetic process"/>
    <property type="evidence" value="ECO:0007669"/>
    <property type="project" value="UniProtKB-ARBA"/>
</dbReference>
<dbReference type="Pfam" id="PF02801">
    <property type="entry name" value="Ketoacyl-synt_C"/>
    <property type="match status" value="1"/>
</dbReference>
<dbReference type="Gene3D" id="3.40.366.10">
    <property type="entry name" value="Malonyl-Coenzyme A Acyl Carrier Protein, domain 2"/>
    <property type="match status" value="1"/>
</dbReference>
<dbReference type="SUPFAM" id="SSF52151">
    <property type="entry name" value="FabD/lysophospholipase-like"/>
    <property type="match status" value="1"/>
</dbReference>
<dbReference type="InterPro" id="IPR014043">
    <property type="entry name" value="Acyl_transferase_dom"/>
</dbReference>
<dbReference type="Pfam" id="PF00109">
    <property type="entry name" value="ketoacyl-synt"/>
    <property type="match status" value="1"/>
</dbReference>
<comment type="caution">
    <text evidence="16">The sequence shown here is derived from an EMBL/GenBank/DDBJ whole genome shotgun (WGS) entry which is preliminary data.</text>
</comment>
<dbReference type="InterPro" id="IPR049551">
    <property type="entry name" value="PKS_DH_C"/>
</dbReference>
<dbReference type="PANTHER" id="PTHR43775">
    <property type="entry name" value="FATTY ACID SYNTHASE"/>
    <property type="match status" value="1"/>
</dbReference>
<evidence type="ECO:0000256" key="9">
    <source>
        <dbReference type="ARBA" id="ARBA00023268"/>
    </source>
</evidence>
<dbReference type="InterPro" id="IPR016036">
    <property type="entry name" value="Malonyl_transacylase_ACP-bd"/>
</dbReference>
<proteinExistence type="inferred from homology"/>
<dbReference type="SUPFAM" id="SSF53383">
    <property type="entry name" value="PLP-dependent transferases"/>
    <property type="match status" value="1"/>
</dbReference>
<dbReference type="InterPro" id="IPR032821">
    <property type="entry name" value="PKS_assoc"/>
</dbReference>
<dbReference type="GO" id="GO:0004312">
    <property type="term" value="F:fatty acid synthase activity"/>
    <property type="evidence" value="ECO:0007669"/>
    <property type="project" value="TreeGrafter"/>
</dbReference>
<dbReference type="InterPro" id="IPR009081">
    <property type="entry name" value="PP-bd_ACP"/>
</dbReference>
<dbReference type="InterPro" id="IPR020806">
    <property type="entry name" value="PKS_PP-bd"/>
</dbReference>
<dbReference type="InterPro" id="IPR011032">
    <property type="entry name" value="GroES-like_sf"/>
</dbReference>
<dbReference type="Gene3D" id="3.40.640.10">
    <property type="entry name" value="Type I PLP-dependent aspartate aminotransferase-like (Major domain)"/>
    <property type="match status" value="1"/>
</dbReference>
<dbReference type="PROSITE" id="PS00599">
    <property type="entry name" value="AA_TRANSFER_CLASS_2"/>
    <property type="match status" value="1"/>
</dbReference>
<feature type="domain" description="Ketosynthase family 3 (KS3)" evidence="14">
    <location>
        <begin position="442"/>
        <end position="869"/>
    </location>
</feature>
<keyword evidence="17" id="KW-1185">Reference proteome</keyword>
<dbReference type="Pfam" id="PF16197">
    <property type="entry name" value="KAsynt_C_assoc"/>
    <property type="match status" value="1"/>
</dbReference>
<dbReference type="Pfam" id="PF13602">
    <property type="entry name" value="ADH_zinc_N_2"/>
    <property type="match status" value="1"/>
</dbReference>
<dbReference type="InterPro" id="IPR020807">
    <property type="entry name" value="PKS_DH"/>
</dbReference>
<dbReference type="Proteomes" id="UP001303160">
    <property type="component" value="Unassembled WGS sequence"/>
</dbReference>
<keyword evidence="5" id="KW-0808">Transferase</keyword>
<protein>
    <submittedName>
        <fullName evidence="16">Polyketide synthase</fullName>
    </submittedName>
</protein>
<evidence type="ECO:0000256" key="11">
    <source>
        <dbReference type="PROSITE-ProRule" id="PRU01363"/>
    </source>
</evidence>
<dbReference type="SUPFAM" id="SSF55048">
    <property type="entry name" value="Probable ACP-binding domain of malonyl-CoA ACP transacylase"/>
    <property type="match status" value="1"/>
</dbReference>
<evidence type="ECO:0000259" key="14">
    <source>
        <dbReference type="PROSITE" id="PS52004"/>
    </source>
</evidence>
<dbReference type="InterPro" id="IPR042104">
    <property type="entry name" value="PKS_dehydratase_sf"/>
</dbReference>
<dbReference type="InterPro" id="IPR006162">
    <property type="entry name" value="Ppantetheine_attach_site"/>
</dbReference>
<feature type="domain" description="Carrier" evidence="13">
    <location>
        <begin position="2967"/>
        <end position="3048"/>
    </location>
</feature>
<dbReference type="PROSITE" id="PS50075">
    <property type="entry name" value="CARRIER"/>
    <property type="match status" value="1"/>
</dbReference>
<evidence type="ECO:0000313" key="17">
    <source>
        <dbReference type="Proteomes" id="UP001303160"/>
    </source>
</evidence>
<accession>A0AAN7AYH9</accession>
<dbReference type="PROSITE" id="PS00012">
    <property type="entry name" value="PHOSPHOPANTETHEINE"/>
    <property type="match status" value="1"/>
</dbReference>
<dbReference type="CDD" id="cd02440">
    <property type="entry name" value="AdoMet_MTases"/>
    <property type="match status" value="1"/>
</dbReference>
<reference evidence="16" key="1">
    <citation type="journal article" date="2023" name="Mol. Phylogenet. Evol.">
        <title>Genome-scale phylogeny and comparative genomics of the fungal order Sordariales.</title>
        <authorList>
            <person name="Hensen N."/>
            <person name="Bonometti L."/>
            <person name="Westerberg I."/>
            <person name="Brannstrom I.O."/>
            <person name="Guillou S."/>
            <person name="Cros-Aarteil S."/>
            <person name="Calhoun S."/>
            <person name="Haridas S."/>
            <person name="Kuo A."/>
            <person name="Mondo S."/>
            <person name="Pangilinan J."/>
            <person name="Riley R."/>
            <person name="LaButti K."/>
            <person name="Andreopoulos B."/>
            <person name="Lipzen A."/>
            <person name="Chen C."/>
            <person name="Yan M."/>
            <person name="Daum C."/>
            <person name="Ng V."/>
            <person name="Clum A."/>
            <person name="Steindorff A."/>
            <person name="Ohm R.A."/>
            <person name="Martin F."/>
            <person name="Silar P."/>
            <person name="Natvig D.O."/>
            <person name="Lalanne C."/>
            <person name="Gautier V."/>
            <person name="Ament-Velasquez S.L."/>
            <person name="Kruys A."/>
            <person name="Hutchinson M.I."/>
            <person name="Powell A.J."/>
            <person name="Barry K."/>
            <person name="Miller A.N."/>
            <person name="Grigoriev I.V."/>
            <person name="Debuchy R."/>
            <person name="Gladieux P."/>
            <person name="Hiltunen Thoren M."/>
            <person name="Johannesson H."/>
        </authorList>
    </citation>
    <scope>NUCLEOTIDE SEQUENCE</scope>
    <source>
        <strain evidence="16">CBS 315.58</strain>
    </source>
</reference>
<dbReference type="GO" id="GO:0004315">
    <property type="term" value="F:3-oxoacyl-[acyl-carrier-protein] synthase activity"/>
    <property type="evidence" value="ECO:0007669"/>
    <property type="project" value="InterPro"/>
</dbReference>
<dbReference type="GO" id="GO:0044550">
    <property type="term" value="P:secondary metabolite biosynthetic process"/>
    <property type="evidence" value="ECO:0007669"/>
    <property type="project" value="TreeGrafter"/>
</dbReference>
<dbReference type="SMART" id="SM00822">
    <property type="entry name" value="PKS_KR"/>
    <property type="match status" value="1"/>
</dbReference>
<dbReference type="SUPFAM" id="SSF50129">
    <property type="entry name" value="GroES-like"/>
    <property type="match status" value="1"/>
</dbReference>
<dbReference type="Pfam" id="PF21089">
    <property type="entry name" value="PKS_DH_N"/>
    <property type="match status" value="1"/>
</dbReference>
<dbReference type="InterPro" id="IPR015421">
    <property type="entry name" value="PyrdxlP-dep_Trfase_major"/>
</dbReference>
<dbReference type="InterPro" id="IPR050091">
    <property type="entry name" value="PKS_NRPS_Biosynth_Enz"/>
</dbReference>
<dbReference type="PANTHER" id="PTHR43775:SF29">
    <property type="entry name" value="ASPERFURANONE POLYKETIDE SYNTHASE AFOG-RELATED"/>
    <property type="match status" value="1"/>
</dbReference>
<dbReference type="InterPro" id="IPR036736">
    <property type="entry name" value="ACP-like_sf"/>
</dbReference>
<dbReference type="InterPro" id="IPR016039">
    <property type="entry name" value="Thiolase-like"/>
</dbReference>
<feature type="region of interest" description="N-terminal hotdog fold" evidence="11">
    <location>
        <begin position="1434"/>
        <end position="1574"/>
    </location>
</feature>
<dbReference type="InterPro" id="IPR036291">
    <property type="entry name" value="NAD(P)-bd_dom_sf"/>
</dbReference>
<organism evidence="16 17">
    <name type="scientific">Triangularia verruculosa</name>
    <dbReference type="NCBI Taxonomy" id="2587418"/>
    <lineage>
        <taxon>Eukaryota</taxon>
        <taxon>Fungi</taxon>
        <taxon>Dikarya</taxon>
        <taxon>Ascomycota</taxon>
        <taxon>Pezizomycotina</taxon>
        <taxon>Sordariomycetes</taxon>
        <taxon>Sordariomycetidae</taxon>
        <taxon>Sordariales</taxon>
        <taxon>Podosporaceae</taxon>
        <taxon>Triangularia</taxon>
    </lineage>
</organism>
<dbReference type="InterPro" id="IPR015422">
    <property type="entry name" value="PyrdxlP-dep_Trfase_small"/>
</dbReference>
<dbReference type="Pfam" id="PF08659">
    <property type="entry name" value="KR"/>
    <property type="match status" value="1"/>
</dbReference>
<evidence type="ECO:0000256" key="5">
    <source>
        <dbReference type="ARBA" id="ARBA00022679"/>
    </source>
</evidence>
<evidence type="ECO:0000259" key="13">
    <source>
        <dbReference type="PROSITE" id="PS50075"/>
    </source>
</evidence>
<dbReference type="PROSITE" id="PS52004">
    <property type="entry name" value="KS3_2"/>
    <property type="match status" value="1"/>
</dbReference>
<dbReference type="SMART" id="SM00826">
    <property type="entry name" value="PKS_DH"/>
    <property type="match status" value="1"/>
</dbReference>
<dbReference type="Pfam" id="PF23297">
    <property type="entry name" value="ACP_SdgA_C"/>
    <property type="match status" value="1"/>
</dbReference>
<keyword evidence="3" id="KW-0596">Phosphopantetheine</keyword>
<dbReference type="InterPro" id="IPR004839">
    <property type="entry name" value="Aminotransferase_I/II_large"/>
</dbReference>
<dbReference type="GO" id="GO:0031177">
    <property type="term" value="F:phosphopantetheine binding"/>
    <property type="evidence" value="ECO:0007669"/>
    <property type="project" value="InterPro"/>
</dbReference>
<dbReference type="InterPro" id="IPR014031">
    <property type="entry name" value="Ketoacyl_synth_C"/>
</dbReference>
<dbReference type="GO" id="GO:0006633">
    <property type="term" value="P:fatty acid biosynthetic process"/>
    <property type="evidence" value="ECO:0007669"/>
    <property type="project" value="InterPro"/>
</dbReference>
<evidence type="ECO:0000256" key="2">
    <source>
        <dbReference type="ARBA" id="ARBA00008392"/>
    </source>
</evidence>
<gene>
    <name evidence="16" type="ORF">QBC40DRAFT_337812</name>
</gene>
<keyword evidence="7" id="KW-0663">Pyridoxal phosphate</keyword>
<dbReference type="InterPro" id="IPR013217">
    <property type="entry name" value="Methyltransf_12"/>
</dbReference>